<sequence>MKKGEHANGDELRAEYSRTDFGEMVRGKYASPVPVQRLTLALECTEQVSGGWLARIPELPDLAALDDCLETAVDRVEALATTPIAARIERGEIPPTGLNFAITTHFATSSAARVGAP</sequence>
<name>A0A2G8TDI9_9BURK</name>
<proteinExistence type="predicted"/>
<dbReference type="RefSeq" id="WP_099789531.1">
    <property type="nucleotide sequence ID" value="NZ_JBHLYV010000017.1"/>
</dbReference>
<protein>
    <recommendedName>
        <fullName evidence="3">DUF1902 domain-containing protein</fullName>
    </recommendedName>
</protein>
<dbReference type="InterPro" id="IPR035069">
    <property type="entry name" value="TTHA1013/TTHA0281-like"/>
</dbReference>
<evidence type="ECO:0000313" key="2">
    <source>
        <dbReference type="Proteomes" id="UP000230390"/>
    </source>
</evidence>
<gene>
    <name evidence="1" type="ORF">CR105_15135</name>
</gene>
<dbReference type="Proteomes" id="UP000230390">
    <property type="component" value="Unassembled WGS sequence"/>
</dbReference>
<evidence type="ECO:0008006" key="3">
    <source>
        <dbReference type="Google" id="ProtNLM"/>
    </source>
</evidence>
<evidence type="ECO:0000313" key="1">
    <source>
        <dbReference type="EMBL" id="PIL44039.1"/>
    </source>
</evidence>
<organism evidence="1 2">
    <name type="scientific">Massilia eurypsychrophila</name>
    <dbReference type="NCBI Taxonomy" id="1485217"/>
    <lineage>
        <taxon>Bacteria</taxon>
        <taxon>Pseudomonadati</taxon>
        <taxon>Pseudomonadota</taxon>
        <taxon>Betaproteobacteria</taxon>
        <taxon>Burkholderiales</taxon>
        <taxon>Oxalobacteraceae</taxon>
        <taxon>Telluria group</taxon>
        <taxon>Massilia</taxon>
    </lineage>
</organism>
<accession>A0A2G8TDI9</accession>
<comment type="caution">
    <text evidence="1">The sequence shown here is derived from an EMBL/GenBank/DDBJ whole genome shotgun (WGS) entry which is preliminary data.</text>
</comment>
<dbReference type="SUPFAM" id="SSF143100">
    <property type="entry name" value="TTHA1013/TTHA0281-like"/>
    <property type="match status" value="1"/>
</dbReference>
<dbReference type="AlphaFoldDB" id="A0A2G8TDI9"/>
<reference evidence="1 2" key="1">
    <citation type="submission" date="2017-10" db="EMBL/GenBank/DDBJ databases">
        <title>Massilia psychrophilum sp. nov., a novel purple-pigmented bacterium isolated from Tianshan glacier, Xinjiang Municipality, China.</title>
        <authorList>
            <person name="Wang H."/>
        </authorList>
    </citation>
    <scope>NUCLEOTIDE SEQUENCE [LARGE SCALE GENOMIC DNA]</scope>
    <source>
        <strain evidence="1 2">JCM 30074</strain>
    </source>
</reference>
<dbReference type="OrthoDB" id="532567at2"/>
<dbReference type="EMBL" id="PDOC01000009">
    <property type="protein sequence ID" value="PIL44039.1"/>
    <property type="molecule type" value="Genomic_DNA"/>
</dbReference>
<keyword evidence="2" id="KW-1185">Reference proteome</keyword>